<organism evidence="4 5">
    <name type="scientific">Spizellomyces punctatus (strain DAOM BR117)</name>
    <dbReference type="NCBI Taxonomy" id="645134"/>
    <lineage>
        <taxon>Eukaryota</taxon>
        <taxon>Fungi</taxon>
        <taxon>Fungi incertae sedis</taxon>
        <taxon>Chytridiomycota</taxon>
        <taxon>Chytridiomycota incertae sedis</taxon>
        <taxon>Chytridiomycetes</taxon>
        <taxon>Spizellomycetales</taxon>
        <taxon>Spizellomycetaceae</taxon>
        <taxon>Spizellomyces</taxon>
    </lineage>
</organism>
<evidence type="ECO:0000313" key="4">
    <source>
        <dbReference type="EMBL" id="KND00258.1"/>
    </source>
</evidence>
<dbReference type="OrthoDB" id="428260at2759"/>
<name>A0A0L0HGP3_SPIPD</name>
<dbReference type="GeneID" id="27688029"/>
<evidence type="ECO:0000256" key="2">
    <source>
        <dbReference type="SAM" id="SignalP"/>
    </source>
</evidence>
<comment type="similarity">
    <text evidence="1">Belongs to the beta-lactamase family.</text>
</comment>
<dbReference type="OMA" id="TAHSPAY"/>
<sequence length="498" mass="54140">MKFNLNLLRLLSRMLPFGMIADKIDKPTAIAPPVGKCPLPLPIVPLGPYNLSSAPWTAILQQLNLHLQKAEMPTSHSVIALHGNQILFTSGDLNAHFRLGSITKIFTGMGALILREQGTLSLDDAVIKYLPEFSIQNPYAENYYNNDITLRQLMAHTSGLPREACPLIFCGNDEAEVLKGISEMKLVVPPWSSVPAYSNLGYALLGHAWEKLTGTSWSEWLGKEVLIPLGMERSGMDIEAVKDLAPTSPDGELIKGLSLQWVAPAGDMYSTAIDLSKFLSLILNGTPSGLPILQEATIAEWTRPVTLLPDSRTGFALGWELIGIPNTPYMLITKSGLWGHKSHIAFHPPTNIGVILLAGDTAIDLISLGSNFFSTLIPIVENIHTTAVRNLYAGTYVCPSVGSITVDAIPGSGLFFAQDRGTVTAYANLLPKNTTENSFWVSFVTAADCLAVAWQISSFPHSDGEPDGLEVFFEFQKAGSPTLFHWPSNNLTCIKDKS</sequence>
<dbReference type="AlphaFoldDB" id="A0A0L0HGP3"/>
<dbReference type="PANTHER" id="PTHR22935">
    <property type="entry name" value="PENICILLIN-BINDING PROTEIN"/>
    <property type="match status" value="1"/>
</dbReference>
<dbReference type="EMBL" id="KQ257456">
    <property type="protein sequence ID" value="KND00258.1"/>
    <property type="molecule type" value="Genomic_DNA"/>
</dbReference>
<keyword evidence="2" id="KW-0732">Signal</keyword>
<evidence type="ECO:0000313" key="5">
    <source>
        <dbReference type="Proteomes" id="UP000053201"/>
    </source>
</evidence>
<evidence type="ECO:0000259" key="3">
    <source>
        <dbReference type="Pfam" id="PF00144"/>
    </source>
</evidence>
<dbReference type="InterPro" id="IPR051478">
    <property type="entry name" value="Beta-lactamase-like_AB/R"/>
</dbReference>
<protein>
    <recommendedName>
        <fullName evidence="3">Beta-lactamase-related domain-containing protein</fullName>
    </recommendedName>
</protein>
<proteinExistence type="inferred from homology"/>
<reference evidence="4 5" key="1">
    <citation type="submission" date="2009-08" db="EMBL/GenBank/DDBJ databases">
        <title>The Genome Sequence of Spizellomyces punctatus strain DAOM BR117.</title>
        <authorList>
            <consortium name="The Broad Institute Genome Sequencing Platform"/>
            <person name="Russ C."/>
            <person name="Cuomo C."/>
            <person name="Shea T."/>
            <person name="Young S.K."/>
            <person name="Zeng Q."/>
            <person name="Koehrsen M."/>
            <person name="Haas B."/>
            <person name="Borodovsky M."/>
            <person name="Guigo R."/>
            <person name="Alvarado L."/>
            <person name="Berlin A."/>
            <person name="Bochicchio J."/>
            <person name="Borenstein D."/>
            <person name="Chapman S."/>
            <person name="Chen Z."/>
            <person name="Engels R."/>
            <person name="Freedman E."/>
            <person name="Gellesch M."/>
            <person name="Goldberg J."/>
            <person name="Griggs A."/>
            <person name="Gujja S."/>
            <person name="Heiman D."/>
            <person name="Hepburn T."/>
            <person name="Howarth C."/>
            <person name="Jen D."/>
            <person name="Larson L."/>
            <person name="Lewis B."/>
            <person name="Mehta T."/>
            <person name="Park D."/>
            <person name="Pearson M."/>
            <person name="Roberts A."/>
            <person name="Saif S."/>
            <person name="Shenoy N."/>
            <person name="Sisk P."/>
            <person name="Stolte C."/>
            <person name="Sykes S."/>
            <person name="Thomson T."/>
            <person name="Walk T."/>
            <person name="White J."/>
            <person name="Yandava C."/>
            <person name="Burger G."/>
            <person name="Gray M.W."/>
            <person name="Holland P.W.H."/>
            <person name="King N."/>
            <person name="Lang F.B.F."/>
            <person name="Roger A.J."/>
            <person name="Ruiz-Trillo I."/>
            <person name="Lander E."/>
            <person name="Nusbaum C."/>
        </authorList>
    </citation>
    <scope>NUCLEOTIDE SEQUENCE [LARGE SCALE GENOMIC DNA]</scope>
    <source>
        <strain evidence="4 5">DAOM BR117</strain>
    </source>
</reference>
<feature type="signal peptide" evidence="2">
    <location>
        <begin position="1"/>
        <end position="21"/>
    </location>
</feature>
<dbReference type="Proteomes" id="UP000053201">
    <property type="component" value="Unassembled WGS sequence"/>
</dbReference>
<dbReference type="STRING" id="645134.A0A0L0HGP3"/>
<feature type="chain" id="PRO_5005539967" description="Beta-lactamase-related domain-containing protein" evidence="2">
    <location>
        <begin position="22"/>
        <end position="498"/>
    </location>
</feature>
<dbReference type="RefSeq" id="XP_016608297.1">
    <property type="nucleotide sequence ID" value="XM_016752824.1"/>
</dbReference>
<evidence type="ECO:0000256" key="1">
    <source>
        <dbReference type="ARBA" id="ARBA00038473"/>
    </source>
</evidence>
<gene>
    <name evidence="4" type="ORF">SPPG_04588</name>
</gene>
<dbReference type="SUPFAM" id="SSF56601">
    <property type="entry name" value="beta-lactamase/transpeptidase-like"/>
    <property type="match status" value="1"/>
</dbReference>
<accession>A0A0L0HGP3</accession>
<dbReference type="eggNOG" id="ENOG502R2HC">
    <property type="taxonomic scope" value="Eukaryota"/>
</dbReference>
<dbReference type="Gene3D" id="3.40.710.10">
    <property type="entry name" value="DD-peptidase/beta-lactamase superfamily"/>
    <property type="match status" value="1"/>
</dbReference>
<dbReference type="InParanoid" id="A0A0L0HGP3"/>
<dbReference type="VEuPathDB" id="FungiDB:SPPG_04588"/>
<dbReference type="InterPro" id="IPR001466">
    <property type="entry name" value="Beta-lactam-related"/>
</dbReference>
<feature type="domain" description="Beta-lactamase-related" evidence="3">
    <location>
        <begin position="92"/>
        <end position="358"/>
    </location>
</feature>
<dbReference type="InterPro" id="IPR012338">
    <property type="entry name" value="Beta-lactam/transpept-like"/>
</dbReference>
<keyword evidence="5" id="KW-1185">Reference proteome</keyword>
<dbReference type="Pfam" id="PF00144">
    <property type="entry name" value="Beta-lactamase"/>
    <property type="match status" value="1"/>
</dbReference>
<dbReference type="PANTHER" id="PTHR22935:SF95">
    <property type="entry name" value="BETA-LACTAMASE-LIKE 1-RELATED"/>
    <property type="match status" value="1"/>
</dbReference>